<feature type="region of interest" description="Disordered" evidence="6">
    <location>
        <begin position="787"/>
        <end position="977"/>
    </location>
</feature>
<keyword evidence="3 5" id="KW-0694">RNA-binding</keyword>
<keyword evidence="4" id="KW-0539">Nucleus</keyword>
<dbReference type="CDD" id="cd12414">
    <property type="entry name" value="RRM2_RBM28_like"/>
    <property type="match status" value="1"/>
</dbReference>
<dbReference type="CDD" id="cd12413">
    <property type="entry name" value="RRM1_RBM28_like"/>
    <property type="match status" value="1"/>
</dbReference>
<dbReference type="CDD" id="cd12415">
    <property type="entry name" value="RRM3_RBM28_like"/>
    <property type="match status" value="1"/>
</dbReference>
<feature type="domain" description="RRM" evidence="7">
    <location>
        <begin position="278"/>
        <end position="356"/>
    </location>
</feature>
<dbReference type="InterPro" id="IPR051945">
    <property type="entry name" value="RRM_MRD1_RNA_proc_ribogen"/>
</dbReference>
<dbReference type="PROSITE" id="PS50102">
    <property type="entry name" value="RRM"/>
    <property type="match status" value="4"/>
</dbReference>
<sequence length="977" mass="107883">MGKRKRNENAEAAKDGDGAPHCPATIFVSNLPYTFKSSELEEVFSEVGPVRRCFMVMQKGSEISRGFGFVQFAAVPDAQRAIELKNGHEIAGRKIRVKLAMHRAPLEQRMQKAKNVETGDTDSKKEMEVAPKVSTTNLATQTPPPAPTAVVSDKPVVAKDSKMPLNECPGDNKAKSSDKQRVARTVIFGGLNSEAAVEVFRLAGQIGTIVSINYPLPKEELEKHGLARDGCTLEASALLFESVKAAIECVKKLHQKEVKGHHVWARQLGGEGSKTRKWRVIIRNLPFKVKEVQIKELFSSAGFVWDVTIPHKSSEGISKGFAFVSFTSKQHAENAIKSINGRSFLKRTVAVDWSLPKKVYDGATKSTTSGDGLGDENVSATDTDSESSDLEETVEDDLDVENNSTQDFGTEAEVSRKVLESLIKSSGAQSETPNEGSDLEGSTESDESEIEEETQVQKGNTHQSKDGKTKKTVDGEEIQVQKGNNHQNKDGKAKNIGGGEEIQVQKGNTNQSNDVKATKSGDDLDRTVFINNLPFDAMKEEVIEKFSVFGKVESYLPVLHKVTKRPRGTGFLKFSAPSAADAAVTASNAAPGLGIVIKGRALKVTKAIDKETAQKKEADKAKSEVQDRRNLYLAKEGEILPGTPAAEGVSEADMKKRETAAKRKAEMLQSPKFHVSKTRLIIYNLPKNMTPKDVKKLCIDAVLSRASKQRPIINKVDILKNDKKKGELRANKHSRGVAFVDFKEHQHAIVALRVLNNNPETFGPDRRPIVEFALENIEKLRLQNMRKESAKEKQNKPLKDKTQMSSGKKLDDKRAPKRAKKEKAQNRTSIDNNEAGVSVKEETKKVERVPKNEKKGNKIATKFQDGKKGSKEKVQHGEKMGGKQTKDVGKKNAPNKVGVTTVLNKRKENPEDGQNMNKRQRKQKKKASSGEEVVDKLDKLIEQYQSKFRNNQGNNNKTKDASNTGHGEVRRWFESSA</sequence>
<dbReference type="InterPro" id="IPR003954">
    <property type="entry name" value="RRM_euk-type"/>
</dbReference>
<evidence type="ECO:0000256" key="1">
    <source>
        <dbReference type="ARBA" id="ARBA00004123"/>
    </source>
</evidence>
<feature type="compositionally biased region" description="Basic and acidic residues" evidence="6">
    <location>
        <begin position="864"/>
        <end position="890"/>
    </location>
</feature>
<feature type="compositionally biased region" description="Polar residues" evidence="6">
    <location>
        <begin position="423"/>
        <end position="435"/>
    </location>
</feature>
<feature type="compositionally biased region" description="Basic residues" evidence="6">
    <location>
        <begin position="918"/>
        <end position="927"/>
    </location>
</feature>
<feature type="domain" description="RRM" evidence="7">
    <location>
        <begin position="24"/>
        <end position="102"/>
    </location>
</feature>
<feature type="domain" description="RRM" evidence="7">
    <location>
        <begin position="526"/>
        <end position="609"/>
    </location>
</feature>
<evidence type="ECO:0000313" key="9">
    <source>
        <dbReference type="Proteomes" id="UP001210211"/>
    </source>
</evidence>
<dbReference type="SMART" id="SM00361">
    <property type="entry name" value="RRM_1"/>
    <property type="match status" value="3"/>
</dbReference>
<dbReference type="GO" id="GO:0005634">
    <property type="term" value="C:nucleus"/>
    <property type="evidence" value="ECO:0007669"/>
    <property type="project" value="UniProtKB-SubCell"/>
</dbReference>
<dbReference type="Pfam" id="PF00076">
    <property type="entry name" value="RRM_1"/>
    <property type="match status" value="3"/>
</dbReference>
<reference evidence="8 9" key="1">
    <citation type="journal article" date="2022" name="Cell">
        <title>Repeat-based holocentromeres influence genome architecture and karyotype evolution.</title>
        <authorList>
            <person name="Hofstatter P.G."/>
            <person name="Thangavel G."/>
            <person name="Lux T."/>
            <person name="Neumann P."/>
            <person name="Vondrak T."/>
            <person name="Novak P."/>
            <person name="Zhang M."/>
            <person name="Costa L."/>
            <person name="Castellani M."/>
            <person name="Scott A."/>
            <person name="Toegelov H."/>
            <person name="Fuchs J."/>
            <person name="Mata-Sucre Y."/>
            <person name="Dias Y."/>
            <person name="Vanzela A.L.L."/>
            <person name="Huettel B."/>
            <person name="Almeida C.C.S."/>
            <person name="Simkova H."/>
            <person name="Souza G."/>
            <person name="Pedrosa-Harand A."/>
            <person name="Macas J."/>
            <person name="Mayer K.F.X."/>
            <person name="Houben A."/>
            <person name="Marques A."/>
        </authorList>
    </citation>
    <scope>NUCLEOTIDE SEQUENCE [LARGE SCALE GENOMIC DNA]</scope>
    <source>
        <strain evidence="8">RhyTen1mFocal</strain>
    </source>
</reference>
<dbReference type="InterPro" id="IPR012677">
    <property type="entry name" value="Nucleotide-bd_a/b_plait_sf"/>
</dbReference>
<feature type="region of interest" description="Disordered" evidence="6">
    <location>
        <begin position="364"/>
        <end position="496"/>
    </location>
</feature>
<name>A0AAD6EY85_9POAL</name>
<keyword evidence="2" id="KW-0677">Repeat</keyword>
<feature type="compositionally biased region" description="Basic and acidic residues" evidence="6">
    <location>
        <begin position="967"/>
        <end position="977"/>
    </location>
</feature>
<evidence type="ECO:0000256" key="3">
    <source>
        <dbReference type="ARBA" id="ARBA00022884"/>
    </source>
</evidence>
<feature type="compositionally biased region" description="Acidic residues" evidence="6">
    <location>
        <begin position="383"/>
        <end position="400"/>
    </location>
</feature>
<proteinExistence type="predicted"/>
<dbReference type="PANTHER" id="PTHR48039">
    <property type="entry name" value="RNA-BINDING MOTIF PROTEIN 14B"/>
    <property type="match status" value="1"/>
</dbReference>
<keyword evidence="9" id="KW-1185">Reference proteome</keyword>
<comment type="subcellular location">
    <subcellularLocation>
        <location evidence="1">Nucleus</location>
    </subcellularLocation>
</comment>
<evidence type="ECO:0000256" key="4">
    <source>
        <dbReference type="ARBA" id="ARBA00023242"/>
    </source>
</evidence>
<dbReference type="FunFam" id="3.30.70.330:FF:000182">
    <property type="entry name" value="RNA-binding motif protein 28"/>
    <property type="match status" value="1"/>
</dbReference>
<dbReference type="SMART" id="SM00360">
    <property type="entry name" value="RRM"/>
    <property type="match status" value="5"/>
</dbReference>
<comment type="caution">
    <text evidence="8">The sequence shown here is derived from an EMBL/GenBank/DDBJ whole genome shotgun (WGS) entry which is preliminary data.</text>
</comment>
<evidence type="ECO:0000259" key="7">
    <source>
        <dbReference type="PROSITE" id="PS50102"/>
    </source>
</evidence>
<evidence type="ECO:0000256" key="5">
    <source>
        <dbReference type="PROSITE-ProRule" id="PRU00176"/>
    </source>
</evidence>
<feature type="compositionally biased region" description="Basic and acidic residues" evidence="6">
    <location>
        <begin position="463"/>
        <end position="474"/>
    </location>
</feature>
<feature type="compositionally biased region" description="Acidic residues" evidence="6">
    <location>
        <begin position="437"/>
        <end position="454"/>
    </location>
</feature>
<dbReference type="SUPFAM" id="SSF54928">
    <property type="entry name" value="RNA-binding domain, RBD"/>
    <property type="match status" value="3"/>
</dbReference>
<dbReference type="InterPro" id="IPR000504">
    <property type="entry name" value="RRM_dom"/>
</dbReference>
<gene>
    <name evidence="8" type="ORF">LUZ61_009224</name>
</gene>
<feature type="compositionally biased region" description="Polar residues" evidence="6">
    <location>
        <begin position="943"/>
        <end position="965"/>
    </location>
</feature>
<dbReference type="Proteomes" id="UP001210211">
    <property type="component" value="Unassembled WGS sequence"/>
</dbReference>
<evidence type="ECO:0000256" key="2">
    <source>
        <dbReference type="ARBA" id="ARBA00022737"/>
    </source>
</evidence>
<dbReference type="EMBL" id="JAMRDG010000001">
    <property type="protein sequence ID" value="KAJ3705519.1"/>
    <property type="molecule type" value="Genomic_DNA"/>
</dbReference>
<dbReference type="Gene3D" id="3.30.70.330">
    <property type="match status" value="4"/>
</dbReference>
<dbReference type="InterPro" id="IPR035979">
    <property type="entry name" value="RBD_domain_sf"/>
</dbReference>
<feature type="compositionally biased region" description="Basic and acidic residues" evidence="6">
    <location>
        <begin position="839"/>
        <end position="856"/>
    </location>
</feature>
<evidence type="ECO:0000313" key="8">
    <source>
        <dbReference type="EMBL" id="KAJ3705519.1"/>
    </source>
</evidence>
<feature type="compositionally biased region" description="Basic and acidic residues" evidence="6">
    <location>
        <begin position="787"/>
        <end position="814"/>
    </location>
</feature>
<dbReference type="AlphaFoldDB" id="A0AAD6EY85"/>
<dbReference type="PANTHER" id="PTHR48039:SF5">
    <property type="entry name" value="RNA-BINDING PROTEIN 28"/>
    <property type="match status" value="1"/>
</dbReference>
<dbReference type="CDD" id="cd12416">
    <property type="entry name" value="RRM4_RBM28_like"/>
    <property type="match status" value="1"/>
</dbReference>
<dbReference type="GO" id="GO:0003729">
    <property type="term" value="F:mRNA binding"/>
    <property type="evidence" value="ECO:0007669"/>
    <property type="project" value="TreeGrafter"/>
</dbReference>
<feature type="domain" description="RRM" evidence="7">
    <location>
        <begin position="678"/>
        <end position="775"/>
    </location>
</feature>
<accession>A0AAD6EY85</accession>
<protein>
    <recommendedName>
        <fullName evidence="7">RRM domain-containing protein</fullName>
    </recommendedName>
</protein>
<evidence type="ECO:0000256" key="6">
    <source>
        <dbReference type="SAM" id="MobiDB-lite"/>
    </source>
</evidence>
<organism evidence="8 9">
    <name type="scientific">Rhynchospora tenuis</name>
    <dbReference type="NCBI Taxonomy" id="198213"/>
    <lineage>
        <taxon>Eukaryota</taxon>
        <taxon>Viridiplantae</taxon>
        <taxon>Streptophyta</taxon>
        <taxon>Embryophyta</taxon>
        <taxon>Tracheophyta</taxon>
        <taxon>Spermatophyta</taxon>
        <taxon>Magnoliopsida</taxon>
        <taxon>Liliopsida</taxon>
        <taxon>Poales</taxon>
        <taxon>Cyperaceae</taxon>
        <taxon>Cyperoideae</taxon>
        <taxon>Rhynchosporeae</taxon>
        <taxon>Rhynchospora</taxon>
    </lineage>
</organism>